<comment type="caution">
    <text evidence="1">The sequence shown here is derived from an EMBL/GenBank/DDBJ whole genome shotgun (WGS) entry which is preliminary data.</text>
</comment>
<evidence type="ECO:0000313" key="1">
    <source>
        <dbReference type="EMBL" id="MBD3922474.1"/>
    </source>
</evidence>
<dbReference type="Pfam" id="PF01263">
    <property type="entry name" value="Aldose_epim"/>
    <property type="match status" value="1"/>
</dbReference>
<dbReference type="SUPFAM" id="SSF74650">
    <property type="entry name" value="Galactose mutarotase-like"/>
    <property type="match status" value="1"/>
</dbReference>
<dbReference type="RefSeq" id="WP_191206778.1">
    <property type="nucleotide sequence ID" value="NZ_JACXZA010000009.1"/>
</dbReference>
<evidence type="ECO:0000313" key="2">
    <source>
        <dbReference type="Proteomes" id="UP000609346"/>
    </source>
</evidence>
<dbReference type="CDD" id="cd01081">
    <property type="entry name" value="Aldose_epim"/>
    <property type="match status" value="1"/>
</dbReference>
<proteinExistence type="predicted"/>
<protein>
    <submittedName>
        <fullName evidence="1">Aldose 1-epimerase</fullName>
    </submittedName>
</protein>
<dbReference type="Proteomes" id="UP000609346">
    <property type="component" value="Unassembled WGS sequence"/>
</dbReference>
<accession>A0ABR8N7P8</accession>
<dbReference type="Gene3D" id="2.70.98.10">
    <property type="match status" value="1"/>
</dbReference>
<dbReference type="InterPro" id="IPR008183">
    <property type="entry name" value="Aldose_1/G6P_1-epimerase"/>
</dbReference>
<dbReference type="InterPro" id="IPR014718">
    <property type="entry name" value="GH-type_carb-bd"/>
</dbReference>
<sequence>MFQYAARSVTRDGFTVIELHDAATGSIAELVPDIGCNLFRFDSQGHRVIVSPDSLTSLKTGEFAIFRYGTPILFPPNRVKDGRFTYGGKDYELPLNEPPAYHLHGELCSRPWEVVELGADSDGAFVSTRFRYSAHPDMFQYWPHEMEFTMKYRLFEGVVHVNASIHNAGMSEAPFAFGFHPYFAVPFGSGEEITLTVPATEEWPITNLSFVTGRPSATDTVERVNEGLNISDYPPLGCTMLTLAEGDSVCRISMKSRNYTIAYRLCEQFPYMLLFRPDWAQAYSLEPYTYVTDAFNLPYEPGLTGIRGIRAGETIELQTAMWVE</sequence>
<organism evidence="1 2">
    <name type="scientific">Paenibacillus terricola</name>
    <dbReference type="NCBI Taxonomy" id="2763503"/>
    <lineage>
        <taxon>Bacteria</taxon>
        <taxon>Bacillati</taxon>
        <taxon>Bacillota</taxon>
        <taxon>Bacilli</taxon>
        <taxon>Bacillales</taxon>
        <taxon>Paenibacillaceae</taxon>
        <taxon>Paenibacillus</taxon>
    </lineage>
</organism>
<keyword evidence="2" id="KW-1185">Reference proteome</keyword>
<reference evidence="1 2" key="1">
    <citation type="submission" date="2020-09" db="EMBL/GenBank/DDBJ databases">
        <title>Paenibacillus sp. strain PR3 16S rRNA gene Genome sequencing and assembly.</title>
        <authorList>
            <person name="Kim J."/>
        </authorList>
    </citation>
    <scope>NUCLEOTIDE SEQUENCE [LARGE SCALE GENOMIC DNA]</scope>
    <source>
        <strain evidence="1 2">PR3</strain>
    </source>
</reference>
<gene>
    <name evidence="1" type="ORF">H8B09_27220</name>
</gene>
<name>A0ABR8N7P8_9BACL</name>
<dbReference type="EMBL" id="JACXZA010000009">
    <property type="protein sequence ID" value="MBD3922474.1"/>
    <property type="molecule type" value="Genomic_DNA"/>
</dbReference>
<dbReference type="InterPro" id="IPR011013">
    <property type="entry name" value="Gal_mutarotase_sf_dom"/>
</dbReference>